<dbReference type="RefSeq" id="WP_036653039.1">
    <property type="nucleotide sequence ID" value="NZ_JQCR01000002.1"/>
</dbReference>
<keyword evidence="2" id="KW-1185">Reference proteome</keyword>
<dbReference type="STRING" id="268407.PWYN_15570"/>
<dbReference type="EMBL" id="JQCR01000002">
    <property type="protein sequence ID" value="KGE20605.1"/>
    <property type="molecule type" value="Genomic_DNA"/>
</dbReference>
<evidence type="ECO:0000313" key="1">
    <source>
        <dbReference type="EMBL" id="KGE20605.1"/>
    </source>
</evidence>
<dbReference type="AlphaFoldDB" id="A0A098MDF7"/>
<protein>
    <submittedName>
        <fullName evidence="1">Uncharacterized protein</fullName>
    </submittedName>
</protein>
<dbReference type="OrthoDB" id="2934530at2"/>
<evidence type="ECO:0000313" key="2">
    <source>
        <dbReference type="Proteomes" id="UP000029734"/>
    </source>
</evidence>
<sequence length="88" mass="10072">MKRSEMLSPDEQEEYILIDNTCTNYEALFGWKVGTALKRISVWYGSNGCGRNLKQAYFAPAASNHYLNGQIAWSDHVKEVTGQFEMDF</sequence>
<name>A0A098MDF7_9BACL</name>
<reference evidence="1 2" key="2">
    <citation type="submission" date="2014-10" db="EMBL/GenBank/DDBJ databases">
        <title>Comparative genomics of the Paenibacillus odorifer group.</title>
        <authorList>
            <person name="Tsai Y.-C."/>
            <person name="Martin N."/>
            <person name="Korlach J."/>
            <person name="Wiedmann M."/>
        </authorList>
    </citation>
    <scope>NUCLEOTIDE SEQUENCE [LARGE SCALE GENOMIC DNA]</scope>
    <source>
        <strain evidence="1 2">DSM 18334</strain>
    </source>
</reference>
<dbReference type="Proteomes" id="UP000029734">
    <property type="component" value="Unassembled WGS sequence"/>
</dbReference>
<proteinExistence type="predicted"/>
<accession>A0A098MDF7</accession>
<gene>
    <name evidence="1" type="ORF">PWYN_15570</name>
</gene>
<organism evidence="1 2">
    <name type="scientific">Paenibacillus wynnii</name>
    <dbReference type="NCBI Taxonomy" id="268407"/>
    <lineage>
        <taxon>Bacteria</taxon>
        <taxon>Bacillati</taxon>
        <taxon>Bacillota</taxon>
        <taxon>Bacilli</taxon>
        <taxon>Bacillales</taxon>
        <taxon>Paenibacillaceae</taxon>
        <taxon>Paenibacillus</taxon>
    </lineage>
</organism>
<reference evidence="1 2" key="1">
    <citation type="submission" date="2014-08" db="EMBL/GenBank/DDBJ databases">
        <authorList>
            <person name="den Bakker H.C."/>
        </authorList>
    </citation>
    <scope>NUCLEOTIDE SEQUENCE [LARGE SCALE GENOMIC DNA]</scope>
    <source>
        <strain evidence="1 2">DSM 18334</strain>
    </source>
</reference>
<comment type="caution">
    <text evidence="1">The sequence shown here is derived from an EMBL/GenBank/DDBJ whole genome shotgun (WGS) entry which is preliminary data.</text>
</comment>